<evidence type="ECO:0000256" key="1">
    <source>
        <dbReference type="SAM" id="MobiDB-lite"/>
    </source>
</evidence>
<protein>
    <submittedName>
        <fullName evidence="2">Uncharacterized protein</fullName>
    </submittedName>
</protein>
<dbReference type="Proteomes" id="UP001597380">
    <property type="component" value="Unassembled WGS sequence"/>
</dbReference>
<organism evidence="2 3">
    <name type="scientific">Corallincola platygyrae</name>
    <dbReference type="NCBI Taxonomy" id="1193278"/>
    <lineage>
        <taxon>Bacteria</taxon>
        <taxon>Pseudomonadati</taxon>
        <taxon>Pseudomonadota</taxon>
        <taxon>Gammaproteobacteria</taxon>
        <taxon>Alteromonadales</taxon>
        <taxon>Psychromonadaceae</taxon>
        <taxon>Corallincola</taxon>
    </lineage>
</organism>
<reference evidence="3" key="1">
    <citation type="journal article" date="2019" name="Int. J. Syst. Evol. Microbiol.">
        <title>The Global Catalogue of Microorganisms (GCM) 10K type strain sequencing project: providing services to taxonomists for standard genome sequencing and annotation.</title>
        <authorList>
            <consortium name="The Broad Institute Genomics Platform"/>
            <consortium name="The Broad Institute Genome Sequencing Center for Infectious Disease"/>
            <person name="Wu L."/>
            <person name="Ma J."/>
        </authorList>
    </citation>
    <scope>NUCLEOTIDE SEQUENCE [LARGE SCALE GENOMIC DNA]</scope>
    <source>
        <strain evidence="3">CGMCC 1.10992</strain>
    </source>
</reference>
<gene>
    <name evidence="2" type="ORF">ACFSJ3_03060</name>
</gene>
<proteinExistence type="predicted"/>
<accession>A0ABW4XIP2</accession>
<keyword evidence="3" id="KW-1185">Reference proteome</keyword>
<feature type="region of interest" description="Disordered" evidence="1">
    <location>
        <begin position="36"/>
        <end position="57"/>
    </location>
</feature>
<name>A0ABW4XIP2_9GAMM</name>
<comment type="caution">
    <text evidence="2">The sequence shown here is derived from an EMBL/GenBank/DDBJ whole genome shotgun (WGS) entry which is preliminary data.</text>
</comment>
<sequence length="78" mass="8879">MNEETRPEPGTPEFREWLLEKVKPFADQLFNAEKPEGFEEDGYIAGPTKGEKLTPEKSVAEDVAIDKAHKRAHLKVEK</sequence>
<dbReference type="RefSeq" id="WP_345338048.1">
    <property type="nucleotide sequence ID" value="NZ_BAABLI010000004.1"/>
</dbReference>
<evidence type="ECO:0000313" key="3">
    <source>
        <dbReference type="Proteomes" id="UP001597380"/>
    </source>
</evidence>
<evidence type="ECO:0000313" key="2">
    <source>
        <dbReference type="EMBL" id="MFD2094947.1"/>
    </source>
</evidence>
<dbReference type="EMBL" id="JBHUHT010000007">
    <property type="protein sequence ID" value="MFD2094947.1"/>
    <property type="molecule type" value="Genomic_DNA"/>
</dbReference>